<keyword evidence="5 6" id="KW-0472">Membrane</keyword>
<feature type="domain" description="ABC transmembrane type-1" evidence="7">
    <location>
        <begin position="32"/>
        <end position="323"/>
    </location>
</feature>
<evidence type="ECO:0000256" key="6">
    <source>
        <dbReference type="SAM" id="Phobius"/>
    </source>
</evidence>
<evidence type="ECO:0000313" key="8">
    <source>
        <dbReference type="EMBL" id="PPK73281.1"/>
    </source>
</evidence>
<keyword evidence="4 6" id="KW-1133">Transmembrane helix</keyword>
<name>A0A2S6H772_9GAMM</name>
<dbReference type="PROSITE" id="PS50929">
    <property type="entry name" value="ABC_TM1F"/>
    <property type="match status" value="1"/>
</dbReference>
<keyword evidence="9" id="KW-1185">Reference proteome</keyword>
<dbReference type="InterPro" id="IPR050835">
    <property type="entry name" value="ABC_transporter_sub-D"/>
</dbReference>
<keyword evidence="3 6" id="KW-0812">Transmembrane</keyword>
<keyword evidence="8" id="KW-0067">ATP-binding</keyword>
<dbReference type="SUPFAM" id="SSF52540">
    <property type="entry name" value="P-loop containing nucleoside triphosphate hydrolases"/>
    <property type="match status" value="1"/>
</dbReference>
<feature type="transmembrane region" description="Helical" evidence="6">
    <location>
        <begin position="150"/>
        <end position="169"/>
    </location>
</feature>
<dbReference type="GO" id="GO:0016887">
    <property type="term" value="F:ATP hydrolysis activity"/>
    <property type="evidence" value="ECO:0007669"/>
    <property type="project" value="InterPro"/>
</dbReference>
<feature type="transmembrane region" description="Helical" evidence="6">
    <location>
        <begin position="71"/>
        <end position="91"/>
    </location>
</feature>
<dbReference type="EMBL" id="PTIY01000002">
    <property type="protein sequence ID" value="PPK73281.1"/>
    <property type="molecule type" value="Genomic_DNA"/>
</dbReference>
<dbReference type="InterPro" id="IPR003439">
    <property type="entry name" value="ABC_transporter-like_ATP-bd"/>
</dbReference>
<dbReference type="PANTHER" id="PTHR11384">
    <property type="entry name" value="ATP-BINDING CASSETTE, SUB-FAMILY D MEMBER"/>
    <property type="match status" value="1"/>
</dbReference>
<dbReference type="Pfam" id="PF00005">
    <property type="entry name" value="ABC_tran"/>
    <property type="match status" value="1"/>
</dbReference>
<evidence type="ECO:0000256" key="3">
    <source>
        <dbReference type="ARBA" id="ARBA00022692"/>
    </source>
</evidence>
<evidence type="ECO:0000256" key="1">
    <source>
        <dbReference type="ARBA" id="ARBA00004651"/>
    </source>
</evidence>
<sequence length="564" mass="63698">MQISNGFFIQFIRLAGPFWHSENKSTIRSLALALLMLTVMQIGIAVVITIWSADLFNALEQRSMSRLFTQIALIVLIFAANIAVTTAHFKVKRRLQLDWRSWLTHRLISQWMTDGRHYLVTHIQGEGAHDNPDGRIAEDIRIATEAAIDLCHSLIYSVLLLISFTKILWTLSGTVTLDLLFFEIPIYGHLVWLAMFYAACASSLGWWLGRPYTLATDARQTVEANFRFGLVSARENSLAIALVHGEANERTRFIALFKDIVHAWQRQTHAWSHLFMLTSGYSVLSMAFPILVSAPRYILGGITLGALMQSAQAFQQAAGAMSWPVDNMAKVAEWRASVERVLGLVNGLSRLEQEIARYDPHRIILKKTEQDILRLCDLCIIRLDGVVCVSSINTEIRPGERVLITGNAFTGSKLFKAIVGLWPWGEGSIELPREPVFFMPPRPYLPTGTLRAAICYPSTHAEYTEAAIAEALELVGLEELKEQLDHEDNWAAALSREQQQRLGVVRLLLQRPSWILLQEAMDSLDSSWEMKMLRLIAQRLPEAAILTITNEPMAEDFHQRRIAL</sequence>
<keyword evidence="8" id="KW-0547">Nucleotide-binding</keyword>
<dbReference type="GO" id="GO:0005886">
    <property type="term" value="C:plasma membrane"/>
    <property type="evidence" value="ECO:0007669"/>
    <property type="project" value="UniProtKB-SubCell"/>
</dbReference>
<dbReference type="InterPro" id="IPR011527">
    <property type="entry name" value="ABC1_TM_dom"/>
</dbReference>
<feature type="transmembrane region" description="Helical" evidence="6">
    <location>
        <begin position="30"/>
        <end position="51"/>
    </location>
</feature>
<dbReference type="GO" id="GO:0140359">
    <property type="term" value="F:ABC-type transporter activity"/>
    <property type="evidence" value="ECO:0007669"/>
    <property type="project" value="InterPro"/>
</dbReference>
<evidence type="ECO:0000259" key="7">
    <source>
        <dbReference type="PROSITE" id="PS50929"/>
    </source>
</evidence>
<dbReference type="InterPro" id="IPR027417">
    <property type="entry name" value="P-loop_NTPase"/>
</dbReference>
<feature type="transmembrane region" description="Helical" evidence="6">
    <location>
        <begin position="274"/>
        <end position="292"/>
    </location>
</feature>
<keyword evidence="2" id="KW-0813">Transport</keyword>
<gene>
    <name evidence="8" type="ORF">B0F88_102261</name>
</gene>
<dbReference type="GO" id="GO:0005524">
    <property type="term" value="F:ATP binding"/>
    <property type="evidence" value="ECO:0007669"/>
    <property type="project" value="UniProtKB-KW"/>
</dbReference>
<dbReference type="SUPFAM" id="SSF90123">
    <property type="entry name" value="ABC transporter transmembrane region"/>
    <property type="match status" value="1"/>
</dbReference>
<dbReference type="Gene3D" id="1.20.1560.10">
    <property type="entry name" value="ABC transporter type 1, transmembrane domain"/>
    <property type="match status" value="1"/>
</dbReference>
<feature type="transmembrane region" description="Helical" evidence="6">
    <location>
        <begin position="189"/>
        <end position="209"/>
    </location>
</feature>
<dbReference type="Pfam" id="PF06472">
    <property type="entry name" value="ABC_membrane_2"/>
    <property type="match status" value="1"/>
</dbReference>
<evidence type="ECO:0000256" key="5">
    <source>
        <dbReference type="ARBA" id="ARBA00023136"/>
    </source>
</evidence>
<organism evidence="8 9">
    <name type="scientific">Methylobacter tundripaludum</name>
    <dbReference type="NCBI Taxonomy" id="173365"/>
    <lineage>
        <taxon>Bacteria</taxon>
        <taxon>Pseudomonadati</taxon>
        <taxon>Pseudomonadota</taxon>
        <taxon>Gammaproteobacteria</taxon>
        <taxon>Methylococcales</taxon>
        <taxon>Methylococcaceae</taxon>
        <taxon>Methylobacter</taxon>
    </lineage>
</organism>
<dbReference type="Proteomes" id="UP000238071">
    <property type="component" value="Unassembled WGS sequence"/>
</dbReference>
<comment type="subcellular location">
    <subcellularLocation>
        <location evidence="1">Cell membrane</location>
        <topology evidence="1">Multi-pass membrane protein</topology>
    </subcellularLocation>
</comment>
<evidence type="ECO:0000313" key="9">
    <source>
        <dbReference type="Proteomes" id="UP000238071"/>
    </source>
</evidence>
<reference evidence="8 9" key="1">
    <citation type="submission" date="2018-02" db="EMBL/GenBank/DDBJ databases">
        <title>Subsurface microbial communities from deep shales in Ohio and West Virginia, USA.</title>
        <authorList>
            <person name="Wrighton K."/>
        </authorList>
    </citation>
    <scope>NUCLEOTIDE SEQUENCE [LARGE SCALE GENOMIC DNA]</scope>
    <source>
        <strain evidence="8 9">OWC-G53F</strain>
    </source>
</reference>
<comment type="caution">
    <text evidence="8">The sequence shown here is derived from an EMBL/GenBank/DDBJ whole genome shotgun (WGS) entry which is preliminary data.</text>
</comment>
<dbReference type="OrthoDB" id="9810134at2"/>
<dbReference type="Gene3D" id="3.40.50.300">
    <property type="entry name" value="P-loop containing nucleotide triphosphate hydrolases"/>
    <property type="match status" value="1"/>
</dbReference>
<evidence type="ECO:0000256" key="4">
    <source>
        <dbReference type="ARBA" id="ARBA00022989"/>
    </source>
</evidence>
<dbReference type="RefSeq" id="WP_104422535.1">
    <property type="nucleotide sequence ID" value="NZ_PTIY01000002.1"/>
</dbReference>
<proteinExistence type="predicted"/>
<protein>
    <submittedName>
        <fullName evidence="8">Putative ATP-binding cassette transporter</fullName>
    </submittedName>
</protein>
<accession>A0A2S6H772</accession>
<evidence type="ECO:0000256" key="2">
    <source>
        <dbReference type="ARBA" id="ARBA00022448"/>
    </source>
</evidence>
<dbReference type="InterPro" id="IPR036640">
    <property type="entry name" value="ABC1_TM_sf"/>
</dbReference>
<dbReference type="PANTHER" id="PTHR11384:SF59">
    <property type="entry name" value="LYSOSOMAL COBALAMIN TRANSPORTER ABCD4"/>
    <property type="match status" value="1"/>
</dbReference>
<dbReference type="AlphaFoldDB" id="A0A2S6H772"/>